<dbReference type="GO" id="GO:0008270">
    <property type="term" value="F:zinc ion binding"/>
    <property type="evidence" value="ECO:0007669"/>
    <property type="project" value="UniProtKB-KW"/>
</dbReference>
<evidence type="ECO:0000256" key="7">
    <source>
        <dbReference type="ARBA" id="ARBA00023015"/>
    </source>
</evidence>
<dbReference type="GO" id="GO:0003677">
    <property type="term" value="F:DNA binding"/>
    <property type="evidence" value="ECO:0007669"/>
    <property type="project" value="UniProtKB-KW"/>
</dbReference>
<dbReference type="InterPro" id="IPR013087">
    <property type="entry name" value="Znf_C2H2_type"/>
</dbReference>
<dbReference type="GO" id="GO:0005634">
    <property type="term" value="C:nucleus"/>
    <property type="evidence" value="ECO:0007669"/>
    <property type="project" value="UniProtKB-SubCell"/>
</dbReference>
<reference evidence="14" key="1">
    <citation type="journal article" date="2012" name="Nat. Genet.">
        <title>Whole-genome sequence of Schistosoma haematobium.</title>
        <authorList>
            <person name="Young N.D."/>
            <person name="Jex A.R."/>
            <person name="Li B."/>
            <person name="Liu S."/>
            <person name="Yang L."/>
            <person name="Xiong Z."/>
            <person name="Li Y."/>
            <person name="Cantacessi C."/>
            <person name="Hall R.S."/>
            <person name="Xu X."/>
            <person name="Chen F."/>
            <person name="Wu X."/>
            <person name="Zerlotini A."/>
            <person name="Oliveira G."/>
            <person name="Hofmann A."/>
            <person name="Zhang G."/>
            <person name="Fang X."/>
            <person name="Kang Y."/>
            <person name="Campbell B.E."/>
            <person name="Loukas A."/>
            <person name="Ranganathan S."/>
            <person name="Rollinson D."/>
            <person name="Rinaldi G."/>
            <person name="Brindley P.J."/>
            <person name="Yang H."/>
            <person name="Wang J."/>
            <person name="Wang J."/>
            <person name="Gasser R.B."/>
        </authorList>
    </citation>
    <scope>NUCLEOTIDE SEQUENCE [LARGE SCALE GENOMIC DNA]</scope>
</reference>
<comment type="similarity">
    <text evidence="2">Belongs to the krueppel C2H2-type zinc-finger protein family.</text>
</comment>
<keyword evidence="9" id="KW-0804">Transcription</keyword>
<evidence type="ECO:0000259" key="13">
    <source>
        <dbReference type="PROSITE" id="PS50157"/>
    </source>
</evidence>
<sequence length="231" mass="26347">MQMCTLSKLRLLEFNFSINKTRYAITSNNNINTNDYNSLFYNLFISGERPYICRHCGKAFSQNGTLKRHSQTCKAAYNKNNSNTNTNNNNSNNENRDVHFSQKFPTSTPTTHHQSSFIKNISNNITDPINLKPSNFSTLLCDPIDGLSDTEGKMNLSQSINNINHIKTTLPTTMNSINTNMNIVQNNKTNVNKLSNRYIYPEPTEKQLHVSYPNDDGCLILNKNCYSEKND</sequence>
<evidence type="ECO:0000256" key="3">
    <source>
        <dbReference type="ARBA" id="ARBA00022723"/>
    </source>
</evidence>
<evidence type="ECO:0000256" key="5">
    <source>
        <dbReference type="ARBA" id="ARBA00022771"/>
    </source>
</evidence>
<evidence type="ECO:0000256" key="10">
    <source>
        <dbReference type="ARBA" id="ARBA00023242"/>
    </source>
</evidence>
<comment type="subcellular location">
    <subcellularLocation>
        <location evidence="1">Nucleus</location>
    </subcellularLocation>
</comment>
<evidence type="ECO:0000313" key="14">
    <source>
        <dbReference type="EMBL" id="KGB35070.1"/>
    </source>
</evidence>
<evidence type="ECO:0000256" key="9">
    <source>
        <dbReference type="ARBA" id="ARBA00023163"/>
    </source>
</evidence>
<proteinExistence type="inferred from homology"/>
<accession>A0A094ZKA1</accession>
<dbReference type="EMBL" id="KL250654">
    <property type="protein sequence ID" value="KGB35070.1"/>
    <property type="molecule type" value="Genomic_DNA"/>
</dbReference>
<gene>
    <name evidence="14" type="ORF">MS3_03318</name>
</gene>
<evidence type="ECO:0000256" key="12">
    <source>
        <dbReference type="SAM" id="MobiDB-lite"/>
    </source>
</evidence>
<dbReference type="FunFam" id="3.30.160.60:FF:000382">
    <property type="entry name" value="zinc finger protein 35 isoform X4"/>
    <property type="match status" value="1"/>
</dbReference>
<feature type="compositionally biased region" description="Low complexity" evidence="12">
    <location>
        <begin position="78"/>
        <end position="93"/>
    </location>
</feature>
<dbReference type="SUPFAM" id="SSF57667">
    <property type="entry name" value="beta-beta-alpha zinc fingers"/>
    <property type="match status" value="1"/>
</dbReference>
<feature type="region of interest" description="Disordered" evidence="12">
    <location>
        <begin position="77"/>
        <end position="114"/>
    </location>
</feature>
<feature type="compositionally biased region" description="Low complexity" evidence="12">
    <location>
        <begin position="105"/>
        <end position="114"/>
    </location>
</feature>
<evidence type="ECO:0000256" key="8">
    <source>
        <dbReference type="ARBA" id="ARBA00023125"/>
    </source>
</evidence>
<keyword evidence="10" id="KW-0539">Nucleus</keyword>
<keyword evidence="3" id="KW-0479">Metal-binding</keyword>
<evidence type="ECO:0000256" key="4">
    <source>
        <dbReference type="ARBA" id="ARBA00022737"/>
    </source>
</evidence>
<evidence type="ECO:0000256" key="2">
    <source>
        <dbReference type="ARBA" id="ARBA00006991"/>
    </source>
</evidence>
<protein>
    <recommendedName>
        <fullName evidence="13">C2H2-type domain-containing protein</fullName>
    </recommendedName>
</protein>
<dbReference type="STRING" id="6185.A0A094ZKA1"/>
<keyword evidence="4" id="KW-0677">Repeat</keyword>
<organism evidence="14">
    <name type="scientific">Schistosoma haematobium</name>
    <name type="common">Blood fluke</name>
    <dbReference type="NCBI Taxonomy" id="6185"/>
    <lineage>
        <taxon>Eukaryota</taxon>
        <taxon>Metazoa</taxon>
        <taxon>Spiralia</taxon>
        <taxon>Lophotrochozoa</taxon>
        <taxon>Platyhelminthes</taxon>
        <taxon>Trematoda</taxon>
        <taxon>Digenea</taxon>
        <taxon>Strigeidida</taxon>
        <taxon>Schistosomatoidea</taxon>
        <taxon>Schistosomatidae</taxon>
        <taxon>Schistosoma</taxon>
    </lineage>
</organism>
<keyword evidence="7" id="KW-0805">Transcription regulation</keyword>
<feature type="domain" description="C2H2-type" evidence="13">
    <location>
        <begin position="51"/>
        <end position="72"/>
    </location>
</feature>
<dbReference type="Gene3D" id="3.30.160.60">
    <property type="entry name" value="Classic Zinc Finger"/>
    <property type="match status" value="1"/>
</dbReference>
<evidence type="ECO:0000256" key="11">
    <source>
        <dbReference type="PROSITE-ProRule" id="PRU00042"/>
    </source>
</evidence>
<dbReference type="PROSITE" id="PS50157">
    <property type="entry name" value="ZINC_FINGER_C2H2_2"/>
    <property type="match status" value="1"/>
</dbReference>
<keyword evidence="8" id="KW-0238">DNA-binding</keyword>
<dbReference type="InterPro" id="IPR036236">
    <property type="entry name" value="Znf_C2H2_sf"/>
</dbReference>
<evidence type="ECO:0000256" key="6">
    <source>
        <dbReference type="ARBA" id="ARBA00022833"/>
    </source>
</evidence>
<keyword evidence="6" id="KW-0862">Zinc</keyword>
<evidence type="ECO:0000256" key="1">
    <source>
        <dbReference type="ARBA" id="ARBA00004123"/>
    </source>
</evidence>
<name>A0A094ZKA1_SCHHA</name>
<keyword evidence="5 11" id="KW-0863">Zinc-finger</keyword>
<dbReference type="AlphaFoldDB" id="A0A094ZKA1"/>